<reference evidence="1" key="1">
    <citation type="journal article" date="2020" name="Stud. Mycol.">
        <title>101 Dothideomycetes genomes: a test case for predicting lifestyles and emergence of pathogens.</title>
        <authorList>
            <person name="Haridas S."/>
            <person name="Albert R."/>
            <person name="Binder M."/>
            <person name="Bloem J."/>
            <person name="Labutti K."/>
            <person name="Salamov A."/>
            <person name="Andreopoulos B."/>
            <person name="Baker S."/>
            <person name="Barry K."/>
            <person name="Bills G."/>
            <person name="Bluhm B."/>
            <person name="Cannon C."/>
            <person name="Castanera R."/>
            <person name="Culley D."/>
            <person name="Daum C."/>
            <person name="Ezra D."/>
            <person name="Gonzalez J."/>
            <person name="Henrissat B."/>
            <person name="Kuo A."/>
            <person name="Liang C."/>
            <person name="Lipzen A."/>
            <person name="Lutzoni F."/>
            <person name="Magnuson J."/>
            <person name="Mondo S."/>
            <person name="Nolan M."/>
            <person name="Ohm R."/>
            <person name="Pangilinan J."/>
            <person name="Park H.-J."/>
            <person name="Ramirez L."/>
            <person name="Alfaro M."/>
            <person name="Sun H."/>
            <person name="Tritt A."/>
            <person name="Yoshinaga Y."/>
            <person name="Zwiers L.-H."/>
            <person name="Turgeon B."/>
            <person name="Goodwin S."/>
            <person name="Spatafora J."/>
            <person name="Crous P."/>
            <person name="Grigoriev I."/>
        </authorList>
    </citation>
    <scope>NUCLEOTIDE SEQUENCE</scope>
    <source>
        <strain evidence="1">ATCC 200398</strain>
    </source>
</reference>
<gene>
    <name evidence="1" type="ORF">BDR25DRAFT_287371</name>
</gene>
<sequence length="330" mass="37831">MCRIPDLVKDSKIETQFHSGYTRHIYSEADPTSGQRVIERKEYWKREKLIGRGGFGSVWLEKCVKGKHEAELRAVKQLQKPDKTKEFFRELEAMAKFSHPKYVRCFVRSFGWYDSEDELYIAMEYFPLGDLDSYLRAAPPLPEPDVQQVTFQILEGLHAMHENGFVHRDLKPGNILIHSHPPQEWWVKLADFGISKRTEDHTNSPSTRKGTDGFVPPEWHGFSPNGENISGTSSPAADMWALGEIAFRLFTKGSTFKSSYDLFQFTEGRLPFPLASLEAYKSSLEAMDFVQACMRASPEDRLDAQQAVKHEWMKIEPRGIPRPLSAVSLE</sequence>
<proteinExistence type="predicted"/>
<organism evidence="1 2">
    <name type="scientific">Lindgomyces ingoldianus</name>
    <dbReference type="NCBI Taxonomy" id="673940"/>
    <lineage>
        <taxon>Eukaryota</taxon>
        <taxon>Fungi</taxon>
        <taxon>Dikarya</taxon>
        <taxon>Ascomycota</taxon>
        <taxon>Pezizomycotina</taxon>
        <taxon>Dothideomycetes</taxon>
        <taxon>Pleosporomycetidae</taxon>
        <taxon>Pleosporales</taxon>
        <taxon>Lindgomycetaceae</taxon>
        <taxon>Lindgomyces</taxon>
    </lineage>
</organism>
<evidence type="ECO:0000313" key="1">
    <source>
        <dbReference type="EMBL" id="KAF2470434.1"/>
    </source>
</evidence>
<accession>A0ACB6QTT1</accession>
<keyword evidence="2" id="KW-1185">Reference proteome</keyword>
<comment type="caution">
    <text evidence="1">The sequence shown here is derived from an EMBL/GenBank/DDBJ whole genome shotgun (WGS) entry which is preliminary data.</text>
</comment>
<evidence type="ECO:0000313" key="2">
    <source>
        <dbReference type="Proteomes" id="UP000799755"/>
    </source>
</evidence>
<protein>
    <submittedName>
        <fullName evidence="1">Kinase-like protein</fullName>
    </submittedName>
</protein>
<name>A0ACB6QTT1_9PLEO</name>
<dbReference type="EMBL" id="MU003508">
    <property type="protein sequence ID" value="KAF2470434.1"/>
    <property type="molecule type" value="Genomic_DNA"/>
</dbReference>
<dbReference type="Proteomes" id="UP000799755">
    <property type="component" value="Unassembled WGS sequence"/>
</dbReference>